<feature type="region of interest" description="Disordered" evidence="1">
    <location>
        <begin position="129"/>
        <end position="156"/>
    </location>
</feature>
<dbReference type="AlphaFoldDB" id="A0AAD8NEB6"/>
<comment type="caution">
    <text evidence="2">The sequence shown here is derived from an EMBL/GenBank/DDBJ whole genome shotgun (WGS) entry which is preliminary data.</text>
</comment>
<gene>
    <name evidence="2" type="ORF">POM88_005342</name>
</gene>
<protein>
    <submittedName>
        <fullName evidence="2">NAM-associated domain-containing protein</fullName>
    </submittedName>
</protein>
<feature type="compositionally biased region" description="Polar residues" evidence="1">
    <location>
        <begin position="130"/>
        <end position="156"/>
    </location>
</feature>
<accession>A0AAD8NEB6</accession>
<name>A0AAD8NEB6_9APIA</name>
<sequence>MEPRPKGGMATEMPEEAAATEAIIDIIHVYIIRNLREKLIPQGPKTNHLSTKIMLVAQHKNLGIILSVIGKLRGCVRQIQNQNPSGACQIDILNRAKVVLEQDKKYDKDFKFDHEDILKDTYKFRDDHSNATPYHQTQTSKFVSSQANSPATQSLTTSPRFPPFFLNINDTSIDGCLRTSNPHNYIYPTC</sequence>
<dbReference type="Proteomes" id="UP001237642">
    <property type="component" value="Unassembled WGS sequence"/>
</dbReference>
<proteinExistence type="predicted"/>
<evidence type="ECO:0000313" key="2">
    <source>
        <dbReference type="EMBL" id="KAK1405737.1"/>
    </source>
</evidence>
<reference evidence="2" key="2">
    <citation type="submission" date="2023-05" db="EMBL/GenBank/DDBJ databases">
        <authorList>
            <person name="Schelkunov M.I."/>
        </authorList>
    </citation>
    <scope>NUCLEOTIDE SEQUENCE</scope>
    <source>
        <strain evidence="2">Hsosn_3</strain>
        <tissue evidence="2">Leaf</tissue>
    </source>
</reference>
<evidence type="ECO:0000313" key="3">
    <source>
        <dbReference type="Proteomes" id="UP001237642"/>
    </source>
</evidence>
<keyword evidence="3" id="KW-1185">Reference proteome</keyword>
<evidence type="ECO:0000256" key="1">
    <source>
        <dbReference type="SAM" id="MobiDB-lite"/>
    </source>
</evidence>
<reference evidence="2" key="1">
    <citation type="submission" date="2023-02" db="EMBL/GenBank/DDBJ databases">
        <title>Genome of toxic invasive species Heracleum sosnowskyi carries increased number of genes despite the absence of recent whole-genome duplications.</title>
        <authorList>
            <person name="Schelkunov M."/>
            <person name="Shtratnikova V."/>
            <person name="Makarenko M."/>
            <person name="Klepikova A."/>
            <person name="Omelchenko D."/>
            <person name="Novikova G."/>
            <person name="Obukhova E."/>
            <person name="Bogdanov V."/>
            <person name="Penin A."/>
            <person name="Logacheva M."/>
        </authorList>
    </citation>
    <scope>NUCLEOTIDE SEQUENCE</scope>
    <source>
        <strain evidence="2">Hsosn_3</strain>
        <tissue evidence="2">Leaf</tissue>
    </source>
</reference>
<organism evidence="2 3">
    <name type="scientific">Heracleum sosnowskyi</name>
    <dbReference type="NCBI Taxonomy" id="360622"/>
    <lineage>
        <taxon>Eukaryota</taxon>
        <taxon>Viridiplantae</taxon>
        <taxon>Streptophyta</taxon>
        <taxon>Embryophyta</taxon>
        <taxon>Tracheophyta</taxon>
        <taxon>Spermatophyta</taxon>
        <taxon>Magnoliopsida</taxon>
        <taxon>eudicotyledons</taxon>
        <taxon>Gunneridae</taxon>
        <taxon>Pentapetalae</taxon>
        <taxon>asterids</taxon>
        <taxon>campanulids</taxon>
        <taxon>Apiales</taxon>
        <taxon>Apiaceae</taxon>
        <taxon>Apioideae</taxon>
        <taxon>apioid superclade</taxon>
        <taxon>Tordylieae</taxon>
        <taxon>Tordyliinae</taxon>
        <taxon>Heracleum</taxon>
    </lineage>
</organism>
<dbReference type="EMBL" id="JAUIZM010000001">
    <property type="protein sequence ID" value="KAK1405737.1"/>
    <property type="molecule type" value="Genomic_DNA"/>
</dbReference>